<dbReference type="InterPro" id="IPR018247">
    <property type="entry name" value="EF_Hand_1_Ca_BS"/>
</dbReference>
<protein>
    <submittedName>
        <fullName evidence="3">Protein FAM43A</fullName>
    </submittedName>
</protein>
<feature type="domain" description="PID" evidence="2">
    <location>
        <begin position="41"/>
        <end position="173"/>
    </location>
</feature>
<dbReference type="SMART" id="SM00462">
    <property type="entry name" value="PTB"/>
    <property type="match status" value="1"/>
</dbReference>
<accession>A0A8D8LXK2</accession>
<feature type="compositionally biased region" description="Polar residues" evidence="1">
    <location>
        <begin position="903"/>
        <end position="927"/>
    </location>
</feature>
<dbReference type="InterPro" id="IPR011993">
    <property type="entry name" value="PH-like_dom_sf"/>
</dbReference>
<dbReference type="Gene3D" id="2.30.29.30">
    <property type="entry name" value="Pleckstrin-homology domain (PH domain)/Phosphotyrosine-binding domain (PTB)"/>
    <property type="match status" value="1"/>
</dbReference>
<dbReference type="PANTHER" id="PTHR11232">
    <property type="entry name" value="PHOSPHOTYROSINE INTERACTION DOMAIN-CONTAINING FAMILY MEMBER"/>
    <property type="match status" value="1"/>
</dbReference>
<feature type="compositionally biased region" description="Basic and acidic residues" evidence="1">
    <location>
        <begin position="877"/>
        <end position="902"/>
    </location>
</feature>
<evidence type="ECO:0000256" key="1">
    <source>
        <dbReference type="SAM" id="MobiDB-lite"/>
    </source>
</evidence>
<dbReference type="EMBL" id="HBUF01341657">
    <property type="protein sequence ID" value="CAG6704410.1"/>
    <property type="molecule type" value="Transcribed_RNA"/>
</dbReference>
<dbReference type="InterPro" id="IPR051133">
    <property type="entry name" value="Adapter_Engulfment-Domain"/>
</dbReference>
<evidence type="ECO:0000313" key="3">
    <source>
        <dbReference type="EMBL" id="CAG6613051.1"/>
    </source>
</evidence>
<dbReference type="EMBL" id="HBUF01341656">
    <property type="protein sequence ID" value="CAG6704409.1"/>
    <property type="molecule type" value="Transcribed_RNA"/>
</dbReference>
<dbReference type="PANTHER" id="PTHR11232:SF2">
    <property type="entry name" value="FI05246P"/>
    <property type="match status" value="1"/>
</dbReference>
<feature type="region of interest" description="Disordered" evidence="1">
    <location>
        <begin position="877"/>
        <end position="935"/>
    </location>
</feature>
<dbReference type="AlphaFoldDB" id="A0A8D8LXK2"/>
<dbReference type="Pfam" id="PF14719">
    <property type="entry name" value="PID_2"/>
    <property type="match status" value="1"/>
</dbReference>
<dbReference type="InterPro" id="IPR006020">
    <property type="entry name" value="PTB/PI_dom"/>
</dbReference>
<proteinExistence type="predicted"/>
<organism evidence="3">
    <name type="scientific">Cacopsylla melanoneura</name>
    <dbReference type="NCBI Taxonomy" id="428564"/>
    <lineage>
        <taxon>Eukaryota</taxon>
        <taxon>Metazoa</taxon>
        <taxon>Ecdysozoa</taxon>
        <taxon>Arthropoda</taxon>
        <taxon>Hexapoda</taxon>
        <taxon>Insecta</taxon>
        <taxon>Pterygota</taxon>
        <taxon>Neoptera</taxon>
        <taxon>Paraneoptera</taxon>
        <taxon>Hemiptera</taxon>
        <taxon>Sternorrhyncha</taxon>
        <taxon>Psylloidea</taxon>
        <taxon>Psyllidae</taxon>
        <taxon>Psyllinae</taxon>
        <taxon>Cacopsylla</taxon>
    </lineage>
</organism>
<dbReference type="SUPFAM" id="SSF50729">
    <property type="entry name" value="PH domain-like"/>
    <property type="match status" value="1"/>
</dbReference>
<evidence type="ECO:0000259" key="2">
    <source>
        <dbReference type="SMART" id="SM00462"/>
    </source>
</evidence>
<dbReference type="EMBL" id="HBUF01026409">
    <property type="protein sequence ID" value="CAG6613050.1"/>
    <property type="molecule type" value="Transcribed_RNA"/>
</dbReference>
<reference evidence="3" key="1">
    <citation type="submission" date="2021-05" db="EMBL/GenBank/DDBJ databases">
        <authorList>
            <person name="Alioto T."/>
            <person name="Alioto T."/>
            <person name="Gomez Garrido J."/>
        </authorList>
    </citation>
    <scope>NUCLEOTIDE SEQUENCE</scope>
</reference>
<dbReference type="EMBL" id="HBUF01175693">
    <property type="protein sequence ID" value="CAG6653960.1"/>
    <property type="molecule type" value="Transcribed_RNA"/>
</dbReference>
<name>A0A8D8LXK2_9HEMI</name>
<dbReference type="EMBL" id="HBUF01026411">
    <property type="protein sequence ID" value="CAG6613052.1"/>
    <property type="molecule type" value="Transcribed_RNA"/>
</dbReference>
<sequence>MDTGNGREENGGKDFKQKTFKSIRNNINKLLWRRKSVTITQYDSTYKVSYLGNVLCGWTKGESCIDKPIKTLWSNYKHNSKPNVQMKITITQSGLKALTKQHGLTEYWSNRITYCVQPSQYPKIFCWIYRHEGRKLKQELRCHAVLCSKEIVAKKICNELNLKLSQALQEFKKDKILKQNARLSLANCVYDNPSLPRRKLLLSTGSSNYKPPLERSKSAPKLMVIEEDQEEESTDDHIDYKKYSNYCIQQYGGTLKYSRPNNHHYNKFNSLKYNRSKSTISQLNRNNSLDSILESANTGSTNSCDKIYNSCLSINQLDSGSTGTILDTVEDETLPSCSSTPVDDVLEDPLTINEQLSINFNPNYDNAMTIQSQSELIMTNPNPNEEVKEYEIHLNPKFNLLKTAQSSNSSGSSHKLGKLLRNKSLDSILADNNANSYDSNKNIHRKSWCYGDEKTLSMIIDSAHQQTKKQSSCCNSVEKLNQPTHAFSSFEHINNLIDQSKKSADSKKLQDSVQDCKKQERYIIEECEVMGNRDTKIGQSKDATSTNLSRTNVQNEMEKSVDDLLNAGNIEPVIENRIEDIDDKKLTTSVDMNKISENDHIPIDFDEFSINTDEETNILNEYKYKKYSHHRLPSIESGFHDQIDSDSLLETTSESDSNYDSINHNNVQISADETDNYITCELLRNSALTKQLEAINENVKLNQQTFKPTIQQHIHKDDTQVTLDYKNNTNCNMEITNEINCSYDRNANLKTSLSNQTNTSSFETSKELTETVTSDDVKNMCKNSSSTQAKTNRMSRILDKINSFNENIESTHTKSTTSKNKPILSNRIMDRSNSYEENKTKQTNSNHSVNNINLKWKNTPLPFSRSSVNVSTLDYNSRDKSFDQKNDTDRVTIEPNKIDETSKNITNISNENTNHNSRIPSANQDSKANGEDENDIKISQSVKNKIKEFNSLRKNSNSNSDNTVVIRKISNHSDNAEINKINNNVLAINSRVTITKTIRKNGIANTTNPKLDANPVAFNTLNTSIVNTLPKLKTTRNSFIPNNINADVNNLTHSLDYSINLSNSQTKHVNKINKHEDANINKLGLNQEVNKVVSNQDVNNLALNQIPVDTTNTGYDTNSLVKKRKQMFENAKSGGGQLKKVGSSDDDNTSIIRNRKSLFENFNVGLNSLNPSCNGQGGFFNSSNGCGSSQGFYNGAARFMAASNEDEDSDESGYVESQELETLQQVNNNYVQV</sequence>
<dbReference type="EMBL" id="HBUF01026410">
    <property type="protein sequence ID" value="CAG6613051.1"/>
    <property type="molecule type" value="Transcribed_RNA"/>
</dbReference>
<dbReference type="InterPro" id="IPR033930">
    <property type="entry name" value="FAM43A/B_PTB"/>
</dbReference>
<dbReference type="PROSITE" id="PS00018">
    <property type="entry name" value="EF_HAND_1"/>
    <property type="match status" value="1"/>
</dbReference>
<dbReference type="CDD" id="cd01214">
    <property type="entry name" value="PTB_FAM43A"/>
    <property type="match status" value="1"/>
</dbReference>